<sequence length="92" mass="10133">MVGRTATAMASMSLSSRSPMSSSTRSLSTRAYSHRHSIKMFFAAEHPEFRFGERCYVVYILEISDHCTGIAQASDFFSVDCLLSGPFLSGPL</sequence>
<protein>
    <submittedName>
        <fullName evidence="2">Uncharacterized protein</fullName>
    </submittedName>
</protein>
<gene>
    <name evidence="2" type="ORF">GUJ93_ZPchr0008g12623</name>
</gene>
<keyword evidence="3" id="KW-1185">Reference proteome</keyword>
<organism evidence="2 3">
    <name type="scientific">Zizania palustris</name>
    <name type="common">Northern wild rice</name>
    <dbReference type="NCBI Taxonomy" id="103762"/>
    <lineage>
        <taxon>Eukaryota</taxon>
        <taxon>Viridiplantae</taxon>
        <taxon>Streptophyta</taxon>
        <taxon>Embryophyta</taxon>
        <taxon>Tracheophyta</taxon>
        <taxon>Spermatophyta</taxon>
        <taxon>Magnoliopsida</taxon>
        <taxon>Liliopsida</taxon>
        <taxon>Poales</taxon>
        <taxon>Poaceae</taxon>
        <taxon>BOP clade</taxon>
        <taxon>Oryzoideae</taxon>
        <taxon>Oryzeae</taxon>
        <taxon>Zizaniinae</taxon>
        <taxon>Zizania</taxon>
    </lineage>
</organism>
<evidence type="ECO:0000256" key="1">
    <source>
        <dbReference type="SAM" id="MobiDB-lite"/>
    </source>
</evidence>
<dbReference type="EMBL" id="JAAALK010000290">
    <property type="protein sequence ID" value="KAG8045324.1"/>
    <property type="molecule type" value="Genomic_DNA"/>
</dbReference>
<comment type="caution">
    <text evidence="2">The sequence shown here is derived from an EMBL/GenBank/DDBJ whole genome shotgun (WGS) entry which is preliminary data.</text>
</comment>
<dbReference type="AlphaFoldDB" id="A0A8J5RUA2"/>
<name>A0A8J5RUA2_ZIZPA</name>
<evidence type="ECO:0000313" key="3">
    <source>
        <dbReference type="Proteomes" id="UP000729402"/>
    </source>
</evidence>
<reference evidence="2" key="1">
    <citation type="journal article" date="2021" name="bioRxiv">
        <title>Whole Genome Assembly and Annotation of Northern Wild Rice, Zizania palustris L., Supports a Whole Genome Duplication in the Zizania Genus.</title>
        <authorList>
            <person name="Haas M."/>
            <person name="Kono T."/>
            <person name="Macchietto M."/>
            <person name="Millas R."/>
            <person name="McGilp L."/>
            <person name="Shao M."/>
            <person name="Duquette J."/>
            <person name="Hirsch C.N."/>
            <person name="Kimball J."/>
        </authorList>
    </citation>
    <scope>NUCLEOTIDE SEQUENCE</scope>
    <source>
        <tissue evidence="2">Fresh leaf tissue</tissue>
    </source>
</reference>
<accession>A0A8J5RUA2</accession>
<reference evidence="2" key="2">
    <citation type="submission" date="2021-02" db="EMBL/GenBank/DDBJ databases">
        <authorList>
            <person name="Kimball J.A."/>
            <person name="Haas M.W."/>
            <person name="Macchietto M."/>
            <person name="Kono T."/>
            <person name="Duquette J."/>
            <person name="Shao M."/>
        </authorList>
    </citation>
    <scope>NUCLEOTIDE SEQUENCE</scope>
    <source>
        <tissue evidence="2">Fresh leaf tissue</tissue>
    </source>
</reference>
<proteinExistence type="predicted"/>
<feature type="region of interest" description="Disordered" evidence="1">
    <location>
        <begin position="1"/>
        <end position="28"/>
    </location>
</feature>
<dbReference type="Proteomes" id="UP000729402">
    <property type="component" value="Unassembled WGS sequence"/>
</dbReference>
<evidence type="ECO:0000313" key="2">
    <source>
        <dbReference type="EMBL" id="KAG8045324.1"/>
    </source>
</evidence>